<dbReference type="AlphaFoldDB" id="A0AAW6U358"/>
<sequence length="267" mass="29651">MKPPQTPDITDLIGKLQYRLALAGGWIDQPFASKLNPDPPGSMVVVAVEPQFRWMDRAGICGSTRQIALELWGGALPDRDPDQLVRELYRAENDGQAEPSGSQDMIGLIYPGVSRLDYDFRCHEGLFPAHIESCNDPAVAAWLSRVLHILPVAPRPDGYNPLETKNLDPAWIGRLGRSGRDCYDAIVARDIDRLGASMNECMKCWEAILPGTVRHRTLRVDLIELLRFYQSRYPGAMYSGCGGGYLFVASEHPVPGAFTVQVRTRPC</sequence>
<protein>
    <submittedName>
        <fullName evidence="1">Uncharacterized protein</fullName>
    </submittedName>
</protein>
<organism evidence="1 2">
    <name type="scientific">Anaerobaca lacustris</name>
    <dbReference type="NCBI Taxonomy" id="3044600"/>
    <lineage>
        <taxon>Bacteria</taxon>
        <taxon>Pseudomonadati</taxon>
        <taxon>Planctomycetota</taxon>
        <taxon>Phycisphaerae</taxon>
        <taxon>Sedimentisphaerales</taxon>
        <taxon>Anaerobacaceae</taxon>
        <taxon>Anaerobaca</taxon>
    </lineage>
</organism>
<evidence type="ECO:0000313" key="2">
    <source>
        <dbReference type="Proteomes" id="UP001431776"/>
    </source>
</evidence>
<keyword evidence="2" id="KW-1185">Reference proteome</keyword>
<gene>
    <name evidence="1" type="ORF">QJ522_19950</name>
</gene>
<reference evidence="1" key="1">
    <citation type="submission" date="2023-05" db="EMBL/GenBank/DDBJ databases">
        <title>Anaerotaeda fermentans gen. nov., sp. nov., a novel anaerobic planctomycete of the new family within the order Sedimentisphaerales isolated from Taman Peninsula, Russia.</title>
        <authorList>
            <person name="Khomyakova M.A."/>
            <person name="Merkel A.Y."/>
            <person name="Slobodkin A.I."/>
        </authorList>
    </citation>
    <scope>NUCLEOTIDE SEQUENCE</scope>
    <source>
        <strain evidence="1">M17dextr</strain>
    </source>
</reference>
<accession>A0AAW6U358</accession>
<evidence type="ECO:0000313" key="1">
    <source>
        <dbReference type="EMBL" id="MDI6451345.1"/>
    </source>
</evidence>
<dbReference type="Proteomes" id="UP001431776">
    <property type="component" value="Unassembled WGS sequence"/>
</dbReference>
<dbReference type="RefSeq" id="WP_349246752.1">
    <property type="nucleotide sequence ID" value="NZ_JASCXX010000034.1"/>
</dbReference>
<proteinExistence type="predicted"/>
<dbReference type="EMBL" id="JASCXX010000034">
    <property type="protein sequence ID" value="MDI6451345.1"/>
    <property type="molecule type" value="Genomic_DNA"/>
</dbReference>
<name>A0AAW6U358_9BACT</name>
<comment type="caution">
    <text evidence="1">The sequence shown here is derived from an EMBL/GenBank/DDBJ whole genome shotgun (WGS) entry which is preliminary data.</text>
</comment>